<evidence type="ECO:0000313" key="3">
    <source>
        <dbReference type="Proteomes" id="UP000030671"/>
    </source>
</evidence>
<keyword evidence="3" id="KW-1185">Reference proteome</keyword>
<dbReference type="RefSeq" id="XP_009553521.1">
    <property type="nucleotide sequence ID" value="XM_009555226.1"/>
</dbReference>
<accession>W4JPR1</accession>
<dbReference type="GeneID" id="20671693"/>
<dbReference type="KEGG" id="hir:HETIRDRAFT_331968"/>
<reference evidence="2 3" key="1">
    <citation type="journal article" date="2012" name="New Phytol.">
        <title>Insight into trade-off between wood decay and parasitism from the genome of a fungal forest pathogen.</title>
        <authorList>
            <person name="Olson A."/>
            <person name="Aerts A."/>
            <person name="Asiegbu F."/>
            <person name="Belbahri L."/>
            <person name="Bouzid O."/>
            <person name="Broberg A."/>
            <person name="Canback B."/>
            <person name="Coutinho P.M."/>
            <person name="Cullen D."/>
            <person name="Dalman K."/>
            <person name="Deflorio G."/>
            <person name="van Diepen L.T."/>
            <person name="Dunand C."/>
            <person name="Duplessis S."/>
            <person name="Durling M."/>
            <person name="Gonthier P."/>
            <person name="Grimwood J."/>
            <person name="Fossdal C.G."/>
            <person name="Hansson D."/>
            <person name="Henrissat B."/>
            <person name="Hietala A."/>
            <person name="Himmelstrand K."/>
            <person name="Hoffmeister D."/>
            <person name="Hogberg N."/>
            <person name="James T.Y."/>
            <person name="Karlsson M."/>
            <person name="Kohler A."/>
            <person name="Kues U."/>
            <person name="Lee Y.H."/>
            <person name="Lin Y.C."/>
            <person name="Lind M."/>
            <person name="Lindquist E."/>
            <person name="Lombard V."/>
            <person name="Lucas S."/>
            <person name="Lunden K."/>
            <person name="Morin E."/>
            <person name="Murat C."/>
            <person name="Park J."/>
            <person name="Raffaello T."/>
            <person name="Rouze P."/>
            <person name="Salamov A."/>
            <person name="Schmutz J."/>
            <person name="Solheim H."/>
            <person name="Stahlberg J."/>
            <person name="Velez H."/>
            <person name="de Vries R.P."/>
            <person name="Wiebenga A."/>
            <person name="Woodward S."/>
            <person name="Yakovlev I."/>
            <person name="Garbelotto M."/>
            <person name="Martin F."/>
            <person name="Grigoriev I.V."/>
            <person name="Stenlid J."/>
        </authorList>
    </citation>
    <scope>NUCLEOTIDE SEQUENCE [LARGE SCALE GENOMIC DNA]</scope>
    <source>
        <strain evidence="2 3">TC 32-1</strain>
    </source>
</reference>
<proteinExistence type="predicted"/>
<evidence type="ECO:0000256" key="1">
    <source>
        <dbReference type="SAM" id="MobiDB-lite"/>
    </source>
</evidence>
<dbReference type="AlphaFoldDB" id="W4JPR1"/>
<sequence>LSPSTIYPSTLTAPSSRPLNLSHIRPALPSDPLDPIARCTALPALLARSHAHWPTGRLARIVHIASRIACVARTHARLTRISRSTPRSPARSSSTPPPSTTPTRPPPPPPSLYLLRLLRCRHHHHPHHHYHRFLHLTPLL</sequence>
<gene>
    <name evidence="2" type="ORF">HETIRDRAFT_331968</name>
</gene>
<dbReference type="EMBL" id="KI925467">
    <property type="protein sequence ID" value="ETW75075.1"/>
    <property type="molecule type" value="Genomic_DNA"/>
</dbReference>
<feature type="compositionally biased region" description="Low complexity" evidence="1">
    <location>
        <begin position="81"/>
        <end position="94"/>
    </location>
</feature>
<dbReference type="InParanoid" id="W4JPR1"/>
<dbReference type="Proteomes" id="UP000030671">
    <property type="component" value="Unassembled WGS sequence"/>
</dbReference>
<dbReference type="HOGENOM" id="CLU_1835422_0_0_1"/>
<protein>
    <submittedName>
        <fullName evidence="2">Uncharacterized protein</fullName>
    </submittedName>
</protein>
<feature type="region of interest" description="Disordered" evidence="1">
    <location>
        <begin position="78"/>
        <end position="108"/>
    </location>
</feature>
<organism evidence="2 3">
    <name type="scientific">Heterobasidion irregulare (strain TC 32-1)</name>
    <dbReference type="NCBI Taxonomy" id="747525"/>
    <lineage>
        <taxon>Eukaryota</taxon>
        <taxon>Fungi</taxon>
        <taxon>Dikarya</taxon>
        <taxon>Basidiomycota</taxon>
        <taxon>Agaricomycotina</taxon>
        <taxon>Agaricomycetes</taxon>
        <taxon>Russulales</taxon>
        <taxon>Bondarzewiaceae</taxon>
        <taxon>Heterobasidion</taxon>
        <taxon>Heterobasidion annosum species complex</taxon>
    </lineage>
</organism>
<evidence type="ECO:0000313" key="2">
    <source>
        <dbReference type="EMBL" id="ETW75075.1"/>
    </source>
</evidence>
<feature type="non-terminal residue" evidence="2">
    <location>
        <position position="1"/>
    </location>
</feature>
<feature type="compositionally biased region" description="Pro residues" evidence="1">
    <location>
        <begin position="95"/>
        <end position="108"/>
    </location>
</feature>
<name>W4JPR1_HETIT</name>